<dbReference type="EMBL" id="JARK01001346">
    <property type="protein sequence ID" value="EYC26571.1"/>
    <property type="molecule type" value="Genomic_DNA"/>
</dbReference>
<proteinExistence type="predicted"/>
<reference evidence="3" key="1">
    <citation type="journal article" date="2015" name="Nat. Genet.">
        <title>The genome and transcriptome of the zoonotic hookworm Ancylostoma ceylanicum identify infection-specific gene families.</title>
        <authorList>
            <person name="Schwarz E.M."/>
            <person name="Hu Y."/>
            <person name="Antoshechkin I."/>
            <person name="Miller M.M."/>
            <person name="Sternberg P.W."/>
            <person name="Aroian R.V."/>
        </authorList>
    </citation>
    <scope>NUCLEOTIDE SEQUENCE</scope>
    <source>
        <strain evidence="3">HY135</strain>
    </source>
</reference>
<protein>
    <submittedName>
        <fullName evidence="2">Uncharacterized protein</fullName>
    </submittedName>
</protein>
<gene>
    <name evidence="2" type="primary">Acey_s0010.g1226</name>
    <name evidence="2" type="ORF">Y032_0010g1226</name>
</gene>
<comment type="caution">
    <text evidence="2">The sequence shown here is derived from an EMBL/GenBank/DDBJ whole genome shotgun (WGS) entry which is preliminary data.</text>
</comment>
<keyword evidence="3" id="KW-1185">Reference proteome</keyword>
<feature type="coiled-coil region" evidence="1">
    <location>
        <begin position="55"/>
        <end position="105"/>
    </location>
</feature>
<evidence type="ECO:0000256" key="1">
    <source>
        <dbReference type="SAM" id="Coils"/>
    </source>
</evidence>
<keyword evidence="1" id="KW-0175">Coiled coil</keyword>
<dbReference type="AlphaFoldDB" id="A0A016VH28"/>
<organism evidence="2 3">
    <name type="scientific">Ancylostoma ceylanicum</name>
    <dbReference type="NCBI Taxonomy" id="53326"/>
    <lineage>
        <taxon>Eukaryota</taxon>
        <taxon>Metazoa</taxon>
        <taxon>Ecdysozoa</taxon>
        <taxon>Nematoda</taxon>
        <taxon>Chromadorea</taxon>
        <taxon>Rhabditida</taxon>
        <taxon>Rhabditina</taxon>
        <taxon>Rhabditomorpha</taxon>
        <taxon>Strongyloidea</taxon>
        <taxon>Ancylostomatidae</taxon>
        <taxon>Ancylostomatinae</taxon>
        <taxon>Ancylostoma</taxon>
    </lineage>
</organism>
<evidence type="ECO:0000313" key="3">
    <source>
        <dbReference type="Proteomes" id="UP000024635"/>
    </source>
</evidence>
<sequence length="345" mass="39035">MPLQYHKKAIIASSFTLVNLLKKYALYGEKLEYPQNEGERRNKLFENMNSLNSCLSQIKAGVKSLQSEVDNVENLYTEAKSKLEREQILLTMENLENEIRLYQTITDAELFCYTIQEQLAIAKIHAANLNPKISTPLGCLCSSPPTLSPSTTNEVSHEQMEENAENISEIKHDPSITNFNRNDLVETELSKIADAAGSDKLALTRPKSENTARVVIATHCSQRIMTTRGRTIRPPCCLKKSEVTPANYKVTSEGLLNTSKMSESKMRTHRCVWNSENKFKNRTCRDFFIQLLILPTTSSPPPHRLIVPPSPILRCHGATPAWIPTPPTYLNNASEDKKPSWLEYR</sequence>
<dbReference type="Proteomes" id="UP000024635">
    <property type="component" value="Unassembled WGS sequence"/>
</dbReference>
<evidence type="ECO:0000313" key="2">
    <source>
        <dbReference type="EMBL" id="EYC26571.1"/>
    </source>
</evidence>
<name>A0A016VH28_9BILA</name>
<accession>A0A016VH28</accession>